<dbReference type="PANTHER" id="PTHR43239">
    <property type="entry name" value="UPF0734 PROTEIN DDB_G0273871/DDB_G0273177"/>
    <property type="match status" value="1"/>
</dbReference>
<protein>
    <submittedName>
        <fullName evidence="1">L-rhamnose mutarotase</fullName>
    </submittedName>
</protein>
<gene>
    <name evidence="1" type="ORF">HBF32_00355</name>
</gene>
<dbReference type="InterPro" id="IPR011008">
    <property type="entry name" value="Dimeric_a/b-barrel"/>
</dbReference>
<sequence>MSWQCLALDLRDDPAAIAEYERWHRNEFIWPEVVRSIREAGILDMQIFRTANRLVMLMRVGPAFDAGAKAKADAANERVQAWEALMSRFQQPLPWAEAGQKWVPMQRIFDLADVPSAL</sequence>
<reference evidence="1 2" key="1">
    <citation type="journal article" date="2006" name="Int. J. Syst. Evol. Microbiol.">
        <title>Dyella yeojuensis sp. nov., isolated from greenhouse soil in Korea.</title>
        <authorList>
            <person name="Kim B.Y."/>
            <person name="Weon H.Y."/>
            <person name="Lee K.H."/>
            <person name="Seok S.J."/>
            <person name="Kwon S.W."/>
            <person name="Go S.J."/>
            <person name="Stackebrandt E."/>
        </authorList>
    </citation>
    <scope>NUCLEOTIDE SEQUENCE [LARGE SCALE GENOMIC DNA]</scope>
    <source>
        <strain evidence="1 2">DSM 17673</strain>
    </source>
</reference>
<evidence type="ECO:0000313" key="2">
    <source>
        <dbReference type="Proteomes" id="UP000518878"/>
    </source>
</evidence>
<keyword evidence="2" id="KW-1185">Reference proteome</keyword>
<dbReference type="AlphaFoldDB" id="A0A7X5TMF7"/>
<name>A0A7X5TMF7_9GAMM</name>
<evidence type="ECO:0000313" key="1">
    <source>
        <dbReference type="EMBL" id="NID13921.1"/>
    </source>
</evidence>
<dbReference type="PANTHER" id="PTHR43239:SF1">
    <property type="entry name" value="UPF0734 PROTEIN DDB_G0273871_DDB_G0273177"/>
    <property type="match status" value="1"/>
</dbReference>
<dbReference type="Gene3D" id="3.30.70.100">
    <property type="match status" value="1"/>
</dbReference>
<organism evidence="1 2">
    <name type="scientific">Luteibacter yeojuensis</name>
    <dbReference type="NCBI Taxonomy" id="345309"/>
    <lineage>
        <taxon>Bacteria</taxon>
        <taxon>Pseudomonadati</taxon>
        <taxon>Pseudomonadota</taxon>
        <taxon>Gammaproteobacteria</taxon>
        <taxon>Lysobacterales</taxon>
        <taxon>Rhodanobacteraceae</taxon>
        <taxon>Luteibacter</taxon>
    </lineage>
</organism>
<comment type="caution">
    <text evidence="1">The sequence shown here is derived from an EMBL/GenBank/DDBJ whole genome shotgun (WGS) entry which is preliminary data.</text>
</comment>
<dbReference type="InterPro" id="IPR052996">
    <property type="entry name" value="Carb_Metab_Mutarotase"/>
</dbReference>
<proteinExistence type="predicted"/>
<dbReference type="Proteomes" id="UP000518878">
    <property type="component" value="Unassembled WGS sequence"/>
</dbReference>
<accession>A0A7X5TMF7</accession>
<dbReference type="InterPro" id="IPR008000">
    <property type="entry name" value="Rham/fucose_mutarotase"/>
</dbReference>
<dbReference type="RefSeq" id="WP_166697663.1">
    <property type="nucleotide sequence ID" value="NZ_JAAQTL010000001.1"/>
</dbReference>
<dbReference type="Pfam" id="PF05336">
    <property type="entry name" value="rhaM"/>
    <property type="match status" value="1"/>
</dbReference>
<dbReference type="EMBL" id="JAAQTL010000001">
    <property type="protein sequence ID" value="NID13921.1"/>
    <property type="molecule type" value="Genomic_DNA"/>
</dbReference>
<dbReference type="SUPFAM" id="SSF54909">
    <property type="entry name" value="Dimeric alpha+beta barrel"/>
    <property type="match status" value="1"/>
</dbReference>
<dbReference type="GO" id="GO:0016857">
    <property type="term" value="F:racemase and epimerase activity, acting on carbohydrates and derivatives"/>
    <property type="evidence" value="ECO:0007669"/>
    <property type="project" value="InterPro"/>
</dbReference>